<evidence type="ECO:0000313" key="1">
    <source>
        <dbReference type="EMBL" id="CAJ1075478.1"/>
    </source>
</evidence>
<accession>A0AAV1GPR8</accession>
<reference evidence="1" key="1">
    <citation type="submission" date="2023-08" db="EMBL/GenBank/DDBJ databases">
        <authorList>
            <person name="Alioto T."/>
            <person name="Alioto T."/>
            <person name="Gomez Garrido J."/>
        </authorList>
    </citation>
    <scope>NUCLEOTIDE SEQUENCE</scope>
</reference>
<name>A0AAV1GPR8_XYRNO</name>
<dbReference type="AlphaFoldDB" id="A0AAV1GPR8"/>
<dbReference type="Proteomes" id="UP001178508">
    <property type="component" value="Chromosome 16"/>
</dbReference>
<evidence type="ECO:0000313" key="2">
    <source>
        <dbReference type="Proteomes" id="UP001178508"/>
    </source>
</evidence>
<organism evidence="1 2">
    <name type="scientific">Xyrichtys novacula</name>
    <name type="common">Pearly razorfish</name>
    <name type="synonym">Hemipteronotus novacula</name>
    <dbReference type="NCBI Taxonomy" id="13765"/>
    <lineage>
        <taxon>Eukaryota</taxon>
        <taxon>Metazoa</taxon>
        <taxon>Chordata</taxon>
        <taxon>Craniata</taxon>
        <taxon>Vertebrata</taxon>
        <taxon>Euteleostomi</taxon>
        <taxon>Actinopterygii</taxon>
        <taxon>Neopterygii</taxon>
        <taxon>Teleostei</taxon>
        <taxon>Neoteleostei</taxon>
        <taxon>Acanthomorphata</taxon>
        <taxon>Eupercaria</taxon>
        <taxon>Labriformes</taxon>
        <taxon>Labridae</taxon>
        <taxon>Xyrichtys</taxon>
    </lineage>
</organism>
<keyword evidence="2" id="KW-1185">Reference proteome</keyword>
<proteinExistence type="predicted"/>
<dbReference type="EMBL" id="OY660879">
    <property type="protein sequence ID" value="CAJ1075478.1"/>
    <property type="molecule type" value="Genomic_DNA"/>
</dbReference>
<protein>
    <submittedName>
        <fullName evidence="1">Uncharacterized protein LOC121503361 isoform X1</fullName>
    </submittedName>
</protein>
<gene>
    <name evidence="1" type="ORF">XNOV1_A014948</name>
</gene>
<sequence>MGNSSSDTSSEDDLRYFTRDIEEGPDLKVCQSILKFCSLSSTDSLKQHYEKRRTRASDHAAKWIKDLAEKLGPFTNAPELAGLGALAIAVLIDMVASTSSEEATIKALQSVFAEEKSSEVWNLIDECLKRYRMYIGDTTELRRSIHRMEDQLSTALTRLKNSILRDEHVTNQAVKVWVNGAAFHVQMLIHLVRLGGIQTCDPVERLIRDYKDDLEAVFEKHKMMIKKKCDTYFYSDPELGLGGIYFVDEKGRCREMSKGDFPKYYNAYYEERYGKQEREILKYFRDVERNLPELVQQRGSLYVY</sequence>